<evidence type="ECO:0000313" key="2">
    <source>
        <dbReference type="Proteomes" id="UP001387100"/>
    </source>
</evidence>
<dbReference type="EMBL" id="JBBIAA010000023">
    <property type="protein sequence ID" value="MEJ5946438.1"/>
    <property type="molecule type" value="Genomic_DNA"/>
</dbReference>
<evidence type="ECO:0000313" key="1">
    <source>
        <dbReference type="EMBL" id="MEJ5946438.1"/>
    </source>
</evidence>
<comment type="caution">
    <text evidence="1">The sequence shown here is derived from an EMBL/GenBank/DDBJ whole genome shotgun (WGS) entry which is preliminary data.</text>
</comment>
<name>A0ABU8RN41_9ACTN</name>
<organism evidence="1 2">
    <name type="scientific">Pseudokineococcus basanitobsidens</name>
    <dbReference type="NCBI Taxonomy" id="1926649"/>
    <lineage>
        <taxon>Bacteria</taxon>
        <taxon>Bacillati</taxon>
        <taxon>Actinomycetota</taxon>
        <taxon>Actinomycetes</taxon>
        <taxon>Kineosporiales</taxon>
        <taxon>Kineosporiaceae</taxon>
        <taxon>Pseudokineococcus</taxon>
    </lineage>
</organism>
<accession>A0ABU8RN41</accession>
<protein>
    <submittedName>
        <fullName evidence="1">Uncharacterized protein</fullName>
    </submittedName>
</protein>
<dbReference type="Proteomes" id="UP001387100">
    <property type="component" value="Unassembled WGS sequence"/>
</dbReference>
<proteinExistence type="predicted"/>
<reference evidence="1 2" key="1">
    <citation type="journal article" date="2017" name="Int. J. Syst. Evol. Microbiol.">
        <title>Pseudokineococcus basanitobsidens sp. nov., isolated from volcanic rock.</title>
        <authorList>
            <person name="Lee D.W."/>
            <person name="Park M.Y."/>
            <person name="Kim J.J."/>
            <person name="Kim B.S."/>
        </authorList>
    </citation>
    <scope>NUCLEOTIDE SEQUENCE [LARGE SCALE GENOMIC DNA]</scope>
    <source>
        <strain evidence="1 2">DSM 103726</strain>
    </source>
</reference>
<gene>
    <name evidence="1" type="ORF">WDZ17_14165</name>
</gene>
<keyword evidence="2" id="KW-1185">Reference proteome</keyword>
<sequence>MVGTVYLNPAGTAGIEVAPGPFDAYVDGELVGSGEVDAGGTAAFPCAAASSPGTAATTSD</sequence>